<dbReference type="InterPro" id="IPR004437">
    <property type="entry name" value="ParB/RepB/Spo0J"/>
</dbReference>
<evidence type="ECO:0000259" key="2">
    <source>
        <dbReference type="SMART" id="SM00470"/>
    </source>
</evidence>
<evidence type="ECO:0000256" key="1">
    <source>
        <dbReference type="ARBA" id="ARBA00023125"/>
    </source>
</evidence>
<dbReference type="InterPro" id="IPR003115">
    <property type="entry name" value="ParB_N"/>
</dbReference>
<accession>A0A1D3LCA7</accession>
<dbReference type="Pfam" id="PF18090">
    <property type="entry name" value="SoPB_HTH"/>
    <property type="match status" value="1"/>
</dbReference>
<gene>
    <name evidence="3" type="ORF">PCHDK_000563500</name>
</gene>
<dbReference type="NCBIfam" id="NF010252">
    <property type="entry name" value="PRK13698.1"/>
    <property type="match status" value="1"/>
</dbReference>
<dbReference type="SUPFAM" id="SSF110849">
    <property type="entry name" value="ParB/Sulfiredoxin"/>
    <property type="match status" value="1"/>
</dbReference>
<dbReference type="PANTHER" id="PTHR38973">
    <property type="entry name" value="PLASMID PARTITIONING CONTROL PROTEIN-RELATED"/>
    <property type="match status" value="1"/>
</dbReference>
<dbReference type="PANTHER" id="PTHR38973:SF2">
    <property type="entry name" value="PARB_REPB_SPO0J FAMILY PLASMID PARTITION PROTEIN"/>
    <property type="match status" value="1"/>
</dbReference>
<dbReference type="Gene3D" id="1.10.10.2830">
    <property type="match status" value="1"/>
</dbReference>
<organism evidence="3 4">
    <name type="scientific">Plasmodium chabaudi adami</name>
    <dbReference type="NCBI Taxonomy" id="5826"/>
    <lineage>
        <taxon>Eukaryota</taxon>
        <taxon>Sar</taxon>
        <taxon>Alveolata</taxon>
        <taxon>Apicomplexa</taxon>
        <taxon>Aconoidasida</taxon>
        <taxon>Haemosporida</taxon>
        <taxon>Plasmodiidae</taxon>
        <taxon>Plasmodium</taxon>
        <taxon>Plasmodium (Vinckeia)</taxon>
    </lineage>
</organism>
<dbReference type="NCBIfam" id="TIGR00180">
    <property type="entry name" value="parB_part"/>
    <property type="match status" value="1"/>
</dbReference>
<evidence type="ECO:0000313" key="3">
    <source>
        <dbReference type="EMBL" id="SCL99956.1"/>
    </source>
</evidence>
<dbReference type="Pfam" id="PF13614">
    <property type="entry name" value="AAA_31"/>
    <property type="match status" value="1"/>
</dbReference>
<sequence>MEIRGRVEQRVGYTIEQINHMRDVFGTRLRRAEDVFPPVIGVAAHKGGVYKTSVSVHLAQDLALKGLRVLLVEGNDPQGTASMYHGWVPDLHIHAEDTLLPFYLGEKDDVTYAIKPTCWPGLDIIPSCLALHRIETELMGKFDEGKLPTDPHLMLRLAIETVAHDYDVIVIDSAPNLGIGTINVVCAADVLIVPTPAELFDYTSALQFFDMLRDLLKNVDLKGFEPDVRILLTKYSNSNGSQSPWMEEQIRDAWGSMVLKNVVRETDEVGKGETVAHDYDVIVIDSAPNLGIGTINVIMKRAPVIPKHTLNTQPVEDTSLSTPAAPMVDSLIARVGVMARGNAITLPVCGRDVKFTLEVLRGDSVEKTSRVWSGNERDQELLTEDALDDLIPSFLLTGQQTPAFGRRVSGVIEIADGSRRRKAAALTESDYRVLVGELDDEQMAALSRLGNDYRPTSAYERGQRYASRLQNEFAGNISALADAENISRKIITRCINTAKLPKSVVALFSHPGELSARSGDALQKAFTDKEELLKQQASNLHEQKKAGVIFEAEEVITLLTSVLKTSSASRTSLSSRHQFAPGATVLYKGDKMVLNLDRSRVPTECIEKIEAILKELEKPAP</sequence>
<reference evidence="3 4" key="1">
    <citation type="submission" date="2016-08" db="EMBL/GenBank/DDBJ databases">
        <authorList>
            <consortium name="Pathogen Informatics"/>
        </authorList>
    </citation>
    <scope>NUCLEOTIDE SEQUENCE [LARGE SCALE GENOMIC DNA]</scope>
    <source>
        <strain evidence="3 4">DK</strain>
    </source>
</reference>
<dbReference type="SUPFAM" id="SSF52540">
    <property type="entry name" value="P-loop containing nucleoside triphosphate hydrolases"/>
    <property type="match status" value="1"/>
</dbReference>
<dbReference type="EMBL" id="FMIO01000601">
    <property type="protein sequence ID" value="SCL99956.1"/>
    <property type="molecule type" value="Genomic_DNA"/>
</dbReference>
<evidence type="ECO:0000313" key="4">
    <source>
        <dbReference type="Proteomes" id="UP000195879"/>
    </source>
</evidence>
<dbReference type="SMART" id="SM00470">
    <property type="entry name" value="ParB"/>
    <property type="match status" value="1"/>
</dbReference>
<dbReference type="Gene3D" id="6.10.140.1550">
    <property type="match status" value="1"/>
</dbReference>
<dbReference type="Gene3D" id="3.40.50.300">
    <property type="entry name" value="P-loop containing nucleotide triphosphate hydrolases"/>
    <property type="match status" value="1"/>
</dbReference>
<keyword evidence="1" id="KW-0238">DNA-binding</keyword>
<feature type="domain" description="ParB-like N-terminal" evidence="2">
    <location>
        <begin position="365"/>
        <end position="452"/>
    </location>
</feature>
<dbReference type="AlphaFoldDB" id="A0A1D3LCA7"/>
<proteinExistence type="predicted"/>
<dbReference type="InterPro" id="IPR027417">
    <property type="entry name" value="P-loop_NTPase"/>
</dbReference>
<dbReference type="Proteomes" id="UP000195879">
    <property type="component" value="Unassembled WGS sequence"/>
</dbReference>
<protein>
    <submittedName>
        <fullName evidence="3">CobQ/CobB/MinD/ParA nucleotide binding domain/ParB-like nuclease domain containing protein, putative</fullName>
    </submittedName>
</protein>
<dbReference type="InterPro" id="IPR040873">
    <property type="entry name" value="SoPB_HTH"/>
</dbReference>
<name>A0A1D3LCA7_PLACE</name>
<dbReference type="CDD" id="cd16394">
    <property type="entry name" value="sopB_N"/>
    <property type="match status" value="1"/>
</dbReference>
<dbReference type="InterPro" id="IPR025669">
    <property type="entry name" value="AAA_dom"/>
</dbReference>
<dbReference type="CDD" id="cd02042">
    <property type="entry name" value="ParAB_family"/>
    <property type="match status" value="1"/>
</dbReference>
<dbReference type="InterPro" id="IPR036086">
    <property type="entry name" value="ParB/Sulfiredoxin_sf"/>
</dbReference>
<dbReference type="GO" id="GO:0003677">
    <property type="term" value="F:DNA binding"/>
    <property type="evidence" value="ECO:0007669"/>
    <property type="project" value="UniProtKB-KW"/>
</dbReference>